<keyword evidence="2" id="KW-1185">Reference proteome</keyword>
<protein>
    <submittedName>
        <fullName evidence="1">Uncharacterized protein</fullName>
    </submittedName>
</protein>
<accession>A0A0E3SRH8</accession>
<dbReference type="Proteomes" id="UP000033048">
    <property type="component" value="Chromosome"/>
</dbReference>
<dbReference type="STRING" id="1434104.MCMEM_0860"/>
<dbReference type="HOGENOM" id="CLU_901971_0_0_2"/>
<dbReference type="EMBL" id="CP009518">
    <property type="protein sequence ID" value="AKB84913.1"/>
    <property type="molecule type" value="Genomic_DNA"/>
</dbReference>
<organism evidence="1 2">
    <name type="scientific">Methanococcoides methylutens MM1</name>
    <dbReference type="NCBI Taxonomy" id="1434104"/>
    <lineage>
        <taxon>Archaea</taxon>
        <taxon>Methanobacteriati</taxon>
        <taxon>Methanobacteriota</taxon>
        <taxon>Stenosarchaea group</taxon>
        <taxon>Methanomicrobia</taxon>
        <taxon>Methanosarcinales</taxon>
        <taxon>Methanosarcinaceae</taxon>
        <taxon>Methanococcoides</taxon>
    </lineage>
</organism>
<reference evidence="1 2" key="1">
    <citation type="submission" date="2014-07" db="EMBL/GenBank/DDBJ databases">
        <title>Methanogenic archaea and the global carbon cycle.</title>
        <authorList>
            <person name="Henriksen J.R."/>
            <person name="Luke J."/>
            <person name="Reinhart S."/>
            <person name="Benedict M.N."/>
            <person name="Youngblut N.D."/>
            <person name="Metcalf M.E."/>
            <person name="Whitaker R.J."/>
            <person name="Metcalf W.W."/>
        </authorList>
    </citation>
    <scope>NUCLEOTIDE SEQUENCE [LARGE SCALE GENOMIC DNA]</scope>
    <source>
        <strain evidence="1 2">MM1</strain>
    </source>
</reference>
<proteinExistence type="predicted"/>
<dbReference type="KEGG" id="mmet:MCMEM_0860"/>
<evidence type="ECO:0000313" key="2">
    <source>
        <dbReference type="Proteomes" id="UP000033048"/>
    </source>
</evidence>
<evidence type="ECO:0000313" key="1">
    <source>
        <dbReference type="EMBL" id="AKB84913.1"/>
    </source>
</evidence>
<name>A0A0E3SRH8_METMT</name>
<gene>
    <name evidence="1" type="ORF">MCMEM_0860</name>
</gene>
<dbReference type="AlphaFoldDB" id="A0A0E3SRH8"/>
<sequence length="277" mass="30850">MNYDSSVIDVKFEANNLTIADVKTQASQHYSVEEVFPGGGVTSADIELLNSQFNTNYVIYSVKVLVPADKKMTYDDNPEFFVLFAEQEYTNIGWNSRPRSNSTYSQDYVADMIKLSFNISDEEAGKYAEKFGENIMDTNKRNAGLEDDIIAYEPMFIPHQPDIGAIVGHLNERGDLNSNPLGSGYYVVDFYNLSLPYGSRSAGSLYVHTGYAKITHNAGNTEYVIMIDDMGRLNVEITPGHDSFSLEDGRVALKVMFENIGLDAGLVDELEFGMDVV</sequence>